<sequence>MSCAVIAYYIRTLTQWLSAIDTLRPIVVVCTLPRLQSPRTVFLVHDSLFQTCARAGICNLKSGGAARMRRLFALLKNSTDKLQDDRRAYADVVRLDFCRCVPAGGAGHVWARAGVAGGAEGYRTRWRSREASPMGPP</sequence>
<evidence type="ECO:0000313" key="2">
    <source>
        <dbReference type="Proteomes" id="UP001219525"/>
    </source>
</evidence>
<keyword evidence="2" id="KW-1185">Reference proteome</keyword>
<evidence type="ECO:0000313" key="1">
    <source>
        <dbReference type="EMBL" id="KAJ7212493.1"/>
    </source>
</evidence>
<reference evidence="1" key="1">
    <citation type="submission" date="2023-03" db="EMBL/GenBank/DDBJ databases">
        <title>Massive genome expansion in bonnet fungi (Mycena s.s.) driven by repeated elements and novel gene families across ecological guilds.</title>
        <authorList>
            <consortium name="Lawrence Berkeley National Laboratory"/>
            <person name="Harder C.B."/>
            <person name="Miyauchi S."/>
            <person name="Viragh M."/>
            <person name="Kuo A."/>
            <person name="Thoen E."/>
            <person name="Andreopoulos B."/>
            <person name="Lu D."/>
            <person name="Skrede I."/>
            <person name="Drula E."/>
            <person name="Henrissat B."/>
            <person name="Morin E."/>
            <person name="Kohler A."/>
            <person name="Barry K."/>
            <person name="LaButti K."/>
            <person name="Morin E."/>
            <person name="Salamov A."/>
            <person name="Lipzen A."/>
            <person name="Mereny Z."/>
            <person name="Hegedus B."/>
            <person name="Baldrian P."/>
            <person name="Stursova M."/>
            <person name="Weitz H."/>
            <person name="Taylor A."/>
            <person name="Grigoriev I.V."/>
            <person name="Nagy L.G."/>
            <person name="Martin F."/>
            <person name="Kauserud H."/>
        </authorList>
    </citation>
    <scope>NUCLEOTIDE SEQUENCE</scope>
    <source>
        <strain evidence="1">9144</strain>
    </source>
</reference>
<proteinExistence type="predicted"/>
<organism evidence="1 2">
    <name type="scientific">Mycena pura</name>
    <dbReference type="NCBI Taxonomy" id="153505"/>
    <lineage>
        <taxon>Eukaryota</taxon>
        <taxon>Fungi</taxon>
        <taxon>Dikarya</taxon>
        <taxon>Basidiomycota</taxon>
        <taxon>Agaricomycotina</taxon>
        <taxon>Agaricomycetes</taxon>
        <taxon>Agaricomycetidae</taxon>
        <taxon>Agaricales</taxon>
        <taxon>Marasmiineae</taxon>
        <taxon>Mycenaceae</taxon>
        <taxon>Mycena</taxon>
    </lineage>
</organism>
<accession>A0AAD6YBU5</accession>
<dbReference type="AlphaFoldDB" id="A0AAD6YBU5"/>
<gene>
    <name evidence="1" type="ORF">GGX14DRAFT_564252</name>
</gene>
<protein>
    <submittedName>
        <fullName evidence="1">Uncharacterized protein</fullName>
    </submittedName>
</protein>
<dbReference type="Proteomes" id="UP001219525">
    <property type="component" value="Unassembled WGS sequence"/>
</dbReference>
<dbReference type="EMBL" id="JARJCW010000023">
    <property type="protein sequence ID" value="KAJ7212493.1"/>
    <property type="molecule type" value="Genomic_DNA"/>
</dbReference>
<name>A0AAD6YBU5_9AGAR</name>
<comment type="caution">
    <text evidence="1">The sequence shown here is derived from an EMBL/GenBank/DDBJ whole genome shotgun (WGS) entry which is preliminary data.</text>
</comment>